<dbReference type="EMBL" id="WVTA01000002">
    <property type="protein sequence ID" value="KAK3215474.1"/>
    <property type="molecule type" value="Genomic_DNA"/>
</dbReference>
<gene>
    <name evidence="2" type="ORF">GRF29_8g133704</name>
</gene>
<feature type="region of interest" description="Disordered" evidence="1">
    <location>
        <begin position="105"/>
        <end position="158"/>
    </location>
</feature>
<reference evidence="2 3" key="1">
    <citation type="submission" date="2021-02" db="EMBL/GenBank/DDBJ databases">
        <title>Genome assembly of Pseudopithomyces chartarum.</title>
        <authorList>
            <person name="Jauregui R."/>
            <person name="Singh J."/>
            <person name="Voisey C."/>
        </authorList>
    </citation>
    <scope>NUCLEOTIDE SEQUENCE [LARGE SCALE GENOMIC DNA]</scope>
    <source>
        <strain evidence="2 3">AGR01</strain>
    </source>
</reference>
<protein>
    <submittedName>
        <fullName evidence="2">Uncharacterized protein</fullName>
    </submittedName>
</protein>
<evidence type="ECO:0000313" key="3">
    <source>
        <dbReference type="Proteomes" id="UP001280581"/>
    </source>
</evidence>
<feature type="compositionally biased region" description="Acidic residues" evidence="1">
    <location>
        <begin position="118"/>
        <end position="152"/>
    </location>
</feature>
<comment type="caution">
    <text evidence="2">The sequence shown here is derived from an EMBL/GenBank/DDBJ whole genome shotgun (WGS) entry which is preliminary data.</text>
</comment>
<organism evidence="2 3">
    <name type="scientific">Pseudopithomyces chartarum</name>
    <dbReference type="NCBI Taxonomy" id="1892770"/>
    <lineage>
        <taxon>Eukaryota</taxon>
        <taxon>Fungi</taxon>
        <taxon>Dikarya</taxon>
        <taxon>Ascomycota</taxon>
        <taxon>Pezizomycotina</taxon>
        <taxon>Dothideomycetes</taxon>
        <taxon>Pleosporomycetidae</taxon>
        <taxon>Pleosporales</taxon>
        <taxon>Massarineae</taxon>
        <taxon>Didymosphaeriaceae</taxon>
        <taxon>Pseudopithomyces</taxon>
    </lineage>
</organism>
<accession>A0AAN6M6F9</accession>
<name>A0AAN6M6F9_9PLEO</name>
<dbReference type="Proteomes" id="UP001280581">
    <property type="component" value="Unassembled WGS sequence"/>
</dbReference>
<keyword evidence="3" id="KW-1185">Reference proteome</keyword>
<dbReference type="AlphaFoldDB" id="A0AAN6M6F9"/>
<evidence type="ECO:0000313" key="2">
    <source>
        <dbReference type="EMBL" id="KAK3215474.1"/>
    </source>
</evidence>
<proteinExistence type="predicted"/>
<sequence>MLDDVQRRYDAFPLRGNPDPNFLSIIDDIEKTFKREYGPNVFLSMEHIRFGDEWVKWKLSGRLMSVLMAREEERGLETWSYEEVRAAERVAGYWEGLRGMFAEEEEEAEAEVMGQVEVQEDGTEVEVDDEDEIEEDDSDEEGSMYDETDVEDGPVARE</sequence>
<evidence type="ECO:0000256" key="1">
    <source>
        <dbReference type="SAM" id="MobiDB-lite"/>
    </source>
</evidence>